<name>A0A6P4YE85_BRABE</name>
<accession>A0A6P4YE85</accession>
<sequence>MFNNSSLLPSSTGEASGDFNSKSSCILWHLQNNSSYNYDRAQEACSMYTDFPELGTGMTVAFWLTGIHILISNAAVLWGIIRTPAELRKQLHILMANLAVADLLAGTGLFATVRRQAIDREGLAEQYFKIYTSNTLGYTQMMSASALCLLSISSYVAIRHPIFFHTHAHSAKRDAGVAIVSSWFVFSLLSFMPSMGWNCLDKSISKCLNFYPVAFVYLAVTVFLLLICVMVFANVSVFLAIKERQKRRLGQPGGQNDPGQNSASQDQPNDAAERKYQKSVQKTRTVLIQVVSAIIFWLVPMIFILSCKAWEKCPLPTRNTGIPLVAPLLLVLNSAINPVASIIRTPDLRTSLRQDATAIYQALVTMMRGNRVNPQDEQAPPNQRGGTGAASGSERNMPTGQPATGPEVTRSNQGIADSPEIVELV</sequence>
<protein>
    <submittedName>
        <fullName evidence="10">Sphingosine 1-phosphate receptor 1-like</fullName>
    </submittedName>
</protein>
<dbReference type="OrthoDB" id="10333111at2759"/>
<dbReference type="RefSeq" id="XP_019617072.1">
    <property type="nucleotide sequence ID" value="XM_019761513.1"/>
</dbReference>
<keyword evidence="5 7" id="KW-0472">Membrane</keyword>
<keyword evidence="3 7" id="KW-0812">Transmembrane</keyword>
<evidence type="ECO:0000313" key="9">
    <source>
        <dbReference type="Proteomes" id="UP000515135"/>
    </source>
</evidence>
<dbReference type="Proteomes" id="UP000515135">
    <property type="component" value="Unplaced"/>
</dbReference>
<dbReference type="AlphaFoldDB" id="A0A6P4YE85"/>
<dbReference type="KEGG" id="bbel:109464506"/>
<feature type="domain" description="G-protein coupled receptors family 1 profile" evidence="8">
    <location>
        <begin position="72"/>
        <end position="341"/>
    </location>
</feature>
<feature type="transmembrane region" description="Helical" evidence="7">
    <location>
        <begin position="324"/>
        <end position="343"/>
    </location>
</feature>
<gene>
    <name evidence="10" type="primary">LOC109464506</name>
</gene>
<dbReference type="SUPFAM" id="SSF81321">
    <property type="entry name" value="Family A G protein-coupled receptor-like"/>
    <property type="match status" value="1"/>
</dbReference>
<evidence type="ECO:0000259" key="8">
    <source>
        <dbReference type="PROSITE" id="PS50262"/>
    </source>
</evidence>
<dbReference type="PANTHER" id="PTHR22750">
    <property type="entry name" value="G-PROTEIN COUPLED RECEPTOR"/>
    <property type="match status" value="1"/>
</dbReference>
<feature type="region of interest" description="Disordered" evidence="6">
    <location>
        <begin position="371"/>
        <end position="425"/>
    </location>
</feature>
<feature type="transmembrane region" description="Helical" evidence="7">
    <location>
        <begin position="93"/>
        <end position="113"/>
    </location>
</feature>
<dbReference type="PRINTS" id="PR00237">
    <property type="entry name" value="GPCRRHODOPSN"/>
</dbReference>
<dbReference type="GO" id="GO:0004930">
    <property type="term" value="F:G protein-coupled receptor activity"/>
    <property type="evidence" value="ECO:0007669"/>
    <property type="project" value="InterPro"/>
</dbReference>
<feature type="transmembrane region" description="Helical" evidence="7">
    <location>
        <begin position="215"/>
        <end position="241"/>
    </location>
</feature>
<dbReference type="Pfam" id="PF00001">
    <property type="entry name" value="7tm_1"/>
    <property type="match status" value="1"/>
</dbReference>
<organism evidence="9 10">
    <name type="scientific">Branchiostoma belcheri</name>
    <name type="common">Amphioxus</name>
    <dbReference type="NCBI Taxonomy" id="7741"/>
    <lineage>
        <taxon>Eukaryota</taxon>
        <taxon>Metazoa</taxon>
        <taxon>Chordata</taxon>
        <taxon>Cephalochordata</taxon>
        <taxon>Leptocardii</taxon>
        <taxon>Amphioxiformes</taxon>
        <taxon>Branchiostomatidae</taxon>
        <taxon>Branchiostoma</taxon>
    </lineage>
</organism>
<evidence type="ECO:0000313" key="10">
    <source>
        <dbReference type="RefSeq" id="XP_019617072.1"/>
    </source>
</evidence>
<evidence type="ECO:0000256" key="2">
    <source>
        <dbReference type="ARBA" id="ARBA00022475"/>
    </source>
</evidence>
<evidence type="ECO:0000256" key="4">
    <source>
        <dbReference type="ARBA" id="ARBA00022989"/>
    </source>
</evidence>
<comment type="subcellular location">
    <subcellularLocation>
        <location evidence="1">Cell membrane</location>
        <topology evidence="1">Multi-pass membrane protein</topology>
    </subcellularLocation>
</comment>
<evidence type="ECO:0000256" key="6">
    <source>
        <dbReference type="SAM" id="MobiDB-lite"/>
    </source>
</evidence>
<reference evidence="10" key="1">
    <citation type="submission" date="2025-08" db="UniProtKB">
        <authorList>
            <consortium name="RefSeq"/>
        </authorList>
    </citation>
    <scope>IDENTIFICATION</scope>
    <source>
        <tissue evidence="10">Gonad</tissue>
    </source>
</reference>
<dbReference type="Gene3D" id="1.20.1070.10">
    <property type="entry name" value="Rhodopsin 7-helix transmembrane proteins"/>
    <property type="match status" value="1"/>
</dbReference>
<dbReference type="PROSITE" id="PS50262">
    <property type="entry name" value="G_PROTEIN_RECEP_F1_2"/>
    <property type="match status" value="1"/>
</dbReference>
<evidence type="ECO:0000256" key="5">
    <source>
        <dbReference type="ARBA" id="ARBA00023136"/>
    </source>
</evidence>
<feature type="transmembrane region" description="Helical" evidence="7">
    <location>
        <begin position="60"/>
        <end position="81"/>
    </location>
</feature>
<evidence type="ECO:0000256" key="7">
    <source>
        <dbReference type="SAM" id="Phobius"/>
    </source>
</evidence>
<feature type="transmembrane region" description="Helical" evidence="7">
    <location>
        <begin position="175"/>
        <end position="195"/>
    </location>
</feature>
<dbReference type="GeneID" id="109464506"/>
<dbReference type="GO" id="GO:0005886">
    <property type="term" value="C:plasma membrane"/>
    <property type="evidence" value="ECO:0007669"/>
    <property type="project" value="UniProtKB-SubCell"/>
</dbReference>
<feature type="transmembrane region" description="Helical" evidence="7">
    <location>
        <begin position="141"/>
        <end position="163"/>
    </location>
</feature>
<keyword evidence="9" id="KW-1185">Reference proteome</keyword>
<feature type="compositionally biased region" description="Polar residues" evidence="6">
    <location>
        <begin position="393"/>
        <end position="402"/>
    </location>
</feature>
<evidence type="ECO:0000256" key="3">
    <source>
        <dbReference type="ARBA" id="ARBA00022692"/>
    </source>
</evidence>
<proteinExistence type="predicted"/>
<dbReference type="InterPro" id="IPR017452">
    <property type="entry name" value="GPCR_Rhodpsn_7TM"/>
</dbReference>
<dbReference type="InterPro" id="IPR000276">
    <property type="entry name" value="GPCR_Rhodpsn"/>
</dbReference>
<feature type="region of interest" description="Disordered" evidence="6">
    <location>
        <begin position="249"/>
        <end position="275"/>
    </location>
</feature>
<keyword evidence="2" id="KW-1003">Cell membrane</keyword>
<evidence type="ECO:0000256" key="1">
    <source>
        <dbReference type="ARBA" id="ARBA00004651"/>
    </source>
</evidence>
<keyword evidence="4 7" id="KW-1133">Transmembrane helix</keyword>
<feature type="transmembrane region" description="Helical" evidence="7">
    <location>
        <begin position="285"/>
        <end position="304"/>
    </location>
</feature>